<dbReference type="EMBL" id="CAJMWR010001928">
    <property type="protein sequence ID" value="CAE6437087.1"/>
    <property type="molecule type" value="Genomic_DNA"/>
</dbReference>
<comment type="caution">
    <text evidence="2">The sequence shown here is derived from an EMBL/GenBank/DDBJ whole genome shotgun (WGS) entry which is preliminary data.</text>
</comment>
<gene>
    <name evidence="2" type="ORF">RDB_LOCUS73410</name>
</gene>
<reference evidence="2" key="1">
    <citation type="submission" date="2021-01" db="EMBL/GenBank/DDBJ databases">
        <authorList>
            <person name="Kaushik A."/>
        </authorList>
    </citation>
    <scope>NUCLEOTIDE SEQUENCE</scope>
    <source>
        <strain evidence="2">AG1-1A</strain>
    </source>
</reference>
<dbReference type="AlphaFoldDB" id="A0A8H3ASG1"/>
<evidence type="ECO:0000256" key="1">
    <source>
        <dbReference type="SAM" id="MobiDB-lite"/>
    </source>
</evidence>
<dbReference type="Proteomes" id="UP000663840">
    <property type="component" value="Unassembled WGS sequence"/>
</dbReference>
<feature type="region of interest" description="Disordered" evidence="1">
    <location>
        <begin position="1"/>
        <end position="36"/>
    </location>
</feature>
<protein>
    <recommendedName>
        <fullName evidence="4">Clp1-like protein</fullName>
    </recommendedName>
</protein>
<name>A0A8H3ASG1_9AGAM</name>
<accession>A0A8H3ASG1</accession>
<sequence>MSRPVVPPYKRDPEVGMYRKGQLHTPPLTPGRSGQMQLSMPRALPVVSVMPVQAHALAAIDPELGNIPVQFVRQRVCAMSKEILEMLTASVPRTPLAKPLPRTVECTVLDPNPEPSMLPTHYLVVYNPRSPDQPGKLFPAHSLVLATQCAALPSFGSTTRELRHDNTFTVPLLGLPLPAPNHFEPLYLFLHDHSANALLATLLPLPHSAFGRISLEAHGITERLSQALSHWLSLPVLLSTLKTAHGIWANAAALHVDNDRLWKILAFAWRVLVAAVERSAGPDAQSVLDSISQDDRDADAVERELGGSLYEA</sequence>
<organism evidence="2 3">
    <name type="scientific">Rhizoctonia solani</name>
    <dbReference type="NCBI Taxonomy" id="456999"/>
    <lineage>
        <taxon>Eukaryota</taxon>
        <taxon>Fungi</taxon>
        <taxon>Dikarya</taxon>
        <taxon>Basidiomycota</taxon>
        <taxon>Agaricomycotina</taxon>
        <taxon>Agaricomycetes</taxon>
        <taxon>Cantharellales</taxon>
        <taxon>Ceratobasidiaceae</taxon>
        <taxon>Rhizoctonia</taxon>
    </lineage>
</organism>
<evidence type="ECO:0000313" key="2">
    <source>
        <dbReference type="EMBL" id="CAE6437087.1"/>
    </source>
</evidence>
<evidence type="ECO:0000313" key="3">
    <source>
        <dbReference type="Proteomes" id="UP000663840"/>
    </source>
</evidence>
<evidence type="ECO:0008006" key="4">
    <source>
        <dbReference type="Google" id="ProtNLM"/>
    </source>
</evidence>
<proteinExistence type="predicted"/>